<proteinExistence type="predicted"/>
<gene>
    <name evidence="1" type="ORF">K457DRAFT_783456</name>
</gene>
<accession>A0A197JK42</accession>
<reference evidence="1 2" key="1">
    <citation type="submission" date="2016-05" db="EMBL/GenBank/DDBJ databases">
        <title>Genome sequencing reveals origins of a unique bacterial endosymbiosis in the earliest lineages of terrestrial Fungi.</title>
        <authorList>
            <consortium name="DOE Joint Genome Institute"/>
            <person name="Uehling J."/>
            <person name="Gryganskyi A."/>
            <person name="Hameed K."/>
            <person name="Tschaplinski T."/>
            <person name="Misztal P."/>
            <person name="Wu S."/>
            <person name="Desiro A."/>
            <person name="Vande Pol N."/>
            <person name="Du Z.-Y."/>
            <person name="Zienkiewicz A."/>
            <person name="Zienkiewicz K."/>
            <person name="Morin E."/>
            <person name="Tisserant E."/>
            <person name="Splivallo R."/>
            <person name="Hainaut M."/>
            <person name="Henrissat B."/>
            <person name="Ohm R."/>
            <person name="Kuo A."/>
            <person name="Yan J."/>
            <person name="Lipzen A."/>
            <person name="Nolan M."/>
            <person name="Labutti K."/>
            <person name="Barry K."/>
            <person name="Goldstein A."/>
            <person name="Labbe J."/>
            <person name="Schadt C."/>
            <person name="Tuskan G."/>
            <person name="Grigoriev I."/>
            <person name="Martin F."/>
            <person name="Vilgalys R."/>
            <person name="Bonito G."/>
        </authorList>
    </citation>
    <scope>NUCLEOTIDE SEQUENCE [LARGE SCALE GENOMIC DNA]</scope>
    <source>
        <strain evidence="1 2">AG-77</strain>
    </source>
</reference>
<dbReference type="Proteomes" id="UP000078512">
    <property type="component" value="Unassembled WGS sequence"/>
</dbReference>
<name>A0A197JK42_9FUNG</name>
<evidence type="ECO:0000313" key="2">
    <source>
        <dbReference type="Proteomes" id="UP000078512"/>
    </source>
</evidence>
<protein>
    <submittedName>
        <fullName evidence="1">Uncharacterized protein</fullName>
    </submittedName>
</protein>
<evidence type="ECO:0000313" key="1">
    <source>
        <dbReference type="EMBL" id="OAQ25343.1"/>
    </source>
</evidence>
<organism evidence="1 2">
    <name type="scientific">Linnemannia elongata AG-77</name>
    <dbReference type="NCBI Taxonomy" id="1314771"/>
    <lineage>
        <taxon>Eukaryota</taxon>
        <taxon>Fungi</taxon>
        <taxon>Fungi incertae sedis</taxon>
        <taxon>Mucoromycota</taxon>
        <taxon>Mortierellomycotina</taxon>
        <taxon>Mortierellomycetes</taxon>
        <taxon>Mortierellales</taxon>
        <taxon>Mortierellaceae</taxon>
        <taxon>Linnemannia</taxon>
    </lineage>
</organism>
<keyword evidence="2" id="KW-1185">Reference proteome</keyword>
<dbReference type="AlphaFoldDB" id="A0A197JK42"/>
<dbReference type="EMBL" id="KV442080">
    <property type="protein sequence ID" value="OAQ25343.1"/>
    <property type="molecule type" value="Genomic_DNA"/>
</dbReference>
<sequence length="120" mass="13326">MSARWRRVHFVSPSVGLGFRPLSFFTSSGHSFSSSVTTSSSVFIHPSPLPFHDCIFSFSLLFSLRKGYPKKYIPGMQAENEGEGKKQGMNTTNVHAVLPTFFVSLCEFDLYALINTGILV</sequence>